<feature type="signal peptide" evidence="1">
    <location>
        <begin position="1"/>
        <end position="39"/>
    </location>
</feature>
<gene>
    <name evidence="2" type="ORF">CLV72_101638</name>
</gene>
<evidence type="ECO:0008006" key="4">
    <source>
        <dbReference type="Google" id="ProtNLM"/>
    </source>
</evidence>
<feature type="chain" id="PRO_5015733863" description="Lipoprotein" evidence="1">
    <location>
        <begin position="40"/>
        <end position="178"/>
    </location>
</feature>
<dbReference type="EMBL" id="PVZC01000001">
    <property type="protein sequence ID" value="PRY02038.1"/>
    <property type="molecule type" value="Genomic_DNA"/>
</dbReference>
<keyword evidence="1" id="KW-0732">Signal</keyword>
<dbReference type="Proteomes" id="UP000237846">
    <property type="component" value="Unassembled WGS sequence"/>
</dbReference>
<keyword evidence="3" id="KW-1185">Reference proteome</keyword>
<reference evidence="2 3" key="1">
    <citation type="submission" date="2018-03" db="EMBL/GenBank/DDBJ databases">
        <title>Genomic Encyclopedia of Archaeal and Bacterial Type Strains, Phase II (KMG-II): from individual species to whole genera.</title>
        <authorList>
            <person name="Goeker M."/>
        </authorList>
    </citation>
    <scope>NUCLEOTIDE SEQUENCE [LARGE SCALE GENOMIC DNA]</scope>
    <source>
        <strain evidence="2 3">DSM 45601</strain>
    </source>
</reference>
<accession>A0A2T0QDQ7</accession>
<sequence>MPHARAWLATLPPVNLASRFLTAPAAALLVLAAACGAPAADEPAAADNATPQAVEVPPDIAFSPETMTCEPHLTTTVAGSWQTAAPRSPVGTDAEVRVALRDAEGSAEIPVQARVTSPDGTVFTAEATAAAAEWAETAFPADYTPTPEEISTGVYTVLWYTTGPDGETFVSCDGFELE</sequence>
<dbReference type="PROSITE" id="PS51257">
    <property type="entry name" value="PROKAR_LIPOPROTEIN"/>
    <property type="match status" value="1"/>
</dbReference>
<protein>
    <recommendedName>
        <fullName evidence="4">Lipoprotein</fullName>
    </recommendedName>
</protein>
<evidence type="ECO:0000313" key="2">
    <source>
        <dbReference type="EMBL" id="PRY02038.1"/>
    </source>
</evidence>
<name>A0A2T0QDQ7_9ACTN</name>
<proteinExistence type="predicted"/>
<evidence type="ECO:0000313" key="3">
    <source>
        <dbReference type="Proteomes" id="UP000237846"/>
    </source>
</evidence>
<evidence type="ECO:0000256" key="1">
    <source>
        <dbReference type="SAM" id="SignalP"/>
    </source>
</evidence>
<comment type="caution">
    <text evidence="2">The sequence shown here is derived from an EMBL/GenBank/DDBJ whole genome shotgun (WGS) entry which is preliminary data.</text>
</comment>
<organism evidence="2 3">
    <name type="scientific">Allonocardiopsis opalescens</name>
    <dbReference type="NCBI Taxonomy" id="1144618"/>
    <lineage>
        <taxon>Bacteria</taxon>
        <taxon>Bacillati</taxon>
        <taxon>Actinomycetota</taxon>
        <taxon>Actinomycetes</taxon>
        <taxon>Streptosporangiales</taxon>
        <taxon>Allonocardiopsis</taxon>
    </lineage>
</organism>
<dbReference type="AlphaFoldDB" id="A0A2T0QDQ7"/>